<reference evidence="6" key="1">
    <citation type="submission" date="2022-06" db="EMBL/GenBank/DDBJ databases">
        <title>Genome public.</title>
        <authorList>
            <person name="Sun Q."/>
        </authorList>
    </citation>
    <scope>NUCLEOTIDE SEQUENCE</scope>
    <source>
        <strain evidence="6">CWNU-1</strain>
    </source>
</reference>
<accession>A0ABT0V081</accession>
<evidence type="ECO:0000259" key="5">
    <source>
        <dbReference type="PROSITE" id="PS50977"/>
    </source>
</evidence>
<dbReference type="InterPro" id="IPR004111">
    <property type="entry name" value="Repressor_TetR_C"/>
</dbReference>
<gene>
    <name evidence="6" type="ORF">NBG84_39310</name>
</gene>
<feature type="domain" description="HTH tetR-type" evidence="5">
    <location>
        <begin position="33"/>
        <end position="93"/>
    </location>
</feature>
<dbReference type="Gene3D" id="1.10.10.60">
    <property type="entry name" value="Homeodomain-like"/>
    <property type="match status" value="1"/>
</dbReference>
<evidence type="ECO:0000256" key="3">
    <source>
        <dbReference type="ARBA" id="ARBA00023163"/>
    </source>
</evidence>
<dbReference type="RefSeq" id="WP_250924584.1">
    <property type="nucleotide sequence ID" value="NZ_JAMQAW010000104.1"/>
</dbReference>
<evidence type="ECO:0000256" key="2">
    <source>
        <dbReference type="ARBA" id="ARBA00023125"/>
    </source>
</evidence>
<proteinExistence type="predicted"/>
<organism evidence="6 7">
    <name type="scientific">Streptomyces albipurpureus</name>
    <dbReference type="NCBI Taxonomy" id="2897419"/>
    <lineage>
        <taxon>Bacteria</taxon>
        <taxon>Bacillati</taxon>
        <taxon>Actinomycetota</taxon>
        <taxon>Actinomycetes</taxon>
        <taxon>Kitasatosporales</taxon>
        <taxon>Streptomycetaceae</taxon>
        <taxon>Streptomyces</taxon>
    </lineage>
</organism>
<dbReference type="PROSITE" id="PS50977">
    <property type="entry name" value="HTH_TETR_2"/>
    <property type="match status" value="1"/>
</dbReference>
<keyword evidence="3" id="KW-0804">Transcription</keyword>
<evidence type="ECO:0000313" key="6">
    <source>
        <dbReference type="EMBL" id="MCM2394252.1"/>
    </source>
</evidence>
<dbReference type="InterPro" id="IPR001647">
    <property type="entry name" value="HTH_TetR"/>
</dbReference>
<feature type="DNA-binding region" description="H-T-H motif" evidence="4">
    <location>
        <begin position="56"/>
        <end position="75"/>
    </location>
</feature>
<dbReference type="InterPro" id="IPR036271">
    <property type="entry name" value="Tet_transcr_reg_TetR-rel_C_sf"/>
</dbReference>
<dbReference type="Gene3D" id="1.10.357.10">
    <property type="entry name" value="Tetracycline Repressor, domain 2"/>
    <property type="match status" value="1"/>
</dbReference>
<dbReference type="SUPFAM" id="SSF46689">
    <property type="entry name" value="Homeodomain-like"/>
    <property type="match status" value="1"/>
</dbReference>
<evidence type="ECO:0000313" key="7">
    <source>
        <dbReference type="Proteomes" id="UP001431429"/>
    </source>
</evidence>
<keyword evidence="1" id="KW-0805">Transcription regulation</keyword>
<dbReference type="InterPro" id="IPR050109">
    <property type="entry name" value="HTH-type_TetR-like_transc_reg"/>
</dbReference>
<comment type="caution">
    <text evidence="6">The sequence shown here is derived from an EMBL/GenBank/DDBJ whole genome shotgun (WGS) entry which is preliminary data.</text>
</comment>
<sequence>MTHSGDDAQTGLPASLEAAWGLRERPAKGPRPGLSLDRIVDAAVALAAAEGLGAVSMGRVAKELGVATMSLYRYVAAKDELYVLMLDAAVGPPPPAPAPEAGWRQALAGWARAHRGALRRNSWVLRIPISGPPATPNSVAWWEQGLCALEGTKLDEGAKISVILLVSGFVRNEVLLLTEIGEAVASSGTGPEEVMRRYERTLKRLADPARYPAVARMLSAGVFTGADEPDFDFEFGLGTVLDGVDVLIARRSGERGG</sequence>
<keyword evidence="7" id="KW-1185">Reference proteome</keyword>
<dbReference type="PANTHER" id="PTHR30055:SF151">
    <property type="entry name" value="TRANSCRIPTIONAL REGULATORY PROTEIN"/>
    <property type="match status" value="1"/>
</dbReference>
<dbReference type="Pfam" id="PF00440">
    <property type="entry name" value="TetR_N"/>
    <property type="match status" value="1"/>
</dbReference>
<dbReference type="InterPro" id="IPR009057">
    <property type="entry name" value="Homeodomain-like_sf"/>
</dbReference>
<dbReference type="PANTHER" id="PTHR30055">
    <property type="entry name" value="HTH-TYPE TRANSCRIPTIONAL REGULATOR RUTR"/>
    <property type="match status" value="1"/>
</dbReference>
<name>A0ABT0V081_9ACTN</name>
<evidence type="ECO:0000256" key="1">
    <source>
        <dbReference type="ARBA" id="ARBA00023015"/>
    </source>
</evidence>
<dbReference type="EMBL" id="JAMQAW010000104">
    <property type="protein sequence ID" value="MCM2394252.1"/>
    <property type="molecule type" value="Genomic_DNA"/>
</dbReference>
<evidence type="ECO:0000256" key="4">
    <source>
        <dbReference type="PROSITE-ProRule" id="PRU00335"/>
    </source>
</evidence>
<dbReference type="Pfam" id="PF02909">
    <property type="entry name" value="TetR_C_1"/>
    <property type="match status" value="1"/>
</dbReference>
<dbReference type="Proteomes" id="UP001431429">
    <property type="component" value="Unassembled WGS sequence"/>
</dbReference>
<protein>
    <submittedName>
        <fullName evidence="6">TetR/AcrR family transcriptional regulator C-terminal domain-containing protein</fullName>
    </submittedName>
</protein>
<keyword evidence="2 4" id="KW-0238">DNA-binding</keyword>
<dbReference type="SUPFAM" id="SSF48498">
    <property type="entry name" value="Tetracyclin repressor-like, C-terminal domain"/>
    <property type="match status" value="1"/>
</dbReference>
<dbReference type="PRINTS" id="PR00455">
    <property type="entry name" value="HTHTETR"/>
</dbReference>